<organism evidence="1 2">
    <name type="scientific">Adiantum capillus-veneris</name>
    <name type="common">Maidenhair fern</name>
    <dbReference type="NCBI Taxonomy" id="13818"/>
    <lineage>
        <taxon>Eukaryota</taxon>
        <taxon>Viridiplantae</taxon>
        <taxon>Streptophyta</taxon>
        <taxon>Embryophyta</taxon>
        <taxon>Tracheophyta</taxon>
        <taxon>Polypodiopsida</taxon>
        <taxon>Polypodiidae</taxon>
        <taxon>Polypodiales</taxon>
        <taxon>Pteridineae</taxon>
        <taxon>Pteridaceae</taxon>
        <taxon>Vittarioideae</taxon>
        <taxon>Adiantum</taxon>
    </lineage>
</organism>
<sequence length="95" mass="10764">MPRHQQWAIIQDRVAADYGEEEMIDLPHQMDEDTIMKNLVAELLACEEGPCDDDDCGCEEVSQKEEDTLLVASKTPIYPGDKFSILRALLEILNL</sequence>
<evidence type="ECO:0000313" key="1">
    <source>
        <dbReference type="EMBL" id="KAI5063890.1"/>
    </source>
</evidence>
<dbReference type="EMBL" id="JABFUD020000020">
    <property type="protein sequence ID" value="KAI5063890.1"/>
    <property type="molecule type" value="Genomic_DNA"/>
</dbReference>
<protein>
    <submittedName>
        <fullName evidence="1">Uncharacterized protein</fullName>
    </submittedName>
</protein>
<comment type="caution">
    <text evidence="1">The sequence shown here is derived from an EMBL/GenBank/DDBJ whole genome shotgun (WGS) entry which is preliminary data.</text>
</comment>
<name>A0A9D4U9L9_ADICA</name>
<dbReference type="AlphaFoldDB" id="A0A9D4U9L9"/>
<gene>
    <name evidence="1" type="ORF">GOP47_0020560</name>
</gene>
<proteinExistence type="predicted"/>
<dbReference type="Proteomes" id="UP000886520">
    <property type="component" value="Chromosome 20"/>
</dbReference>
<evidence type="ECO:0000313" key="2">
    <source>
        <dbReference type="Proteomes" id="UP000886520"/>
    </source>
</evidence>
<reference evidence="1" key="1">
    <citation type="submission" date="2021-01" db="EMBL/GenBank/DDBJ databases">
        <title>Adiantum capillus-veneris genome.</title>
        <authorList>
            <person name="Fang Y."/>
            <person name="Liao Q."/>
        </authorList>
    </citation>
    <scope>NUCLEOTIDE SEQUENCE</scope>
    <source>
        <strain evidence="1">H3</strain>
        <tissue evidence="1">Leaf</tissue>
    </source>
</reference>
<keyword evidence="2" id="KW-1185">Reference proteome</keyword>
<accession>A0A9D4U9L9</accession>